<accession>A0ABN2N0V2</accession>
<keyword evidence="2" id="KW-0378">Hydrolase</keyword>
<dbReference type="PRINTS" id="PR00111">
    <property type="entry name" value="ABHYDROLASE"/>
</dbReference>
<dbReference type="GO" id="GO:0016787">
    <property type="term" value="F:hydrolase activity"/>
    <property type="evidence" value="ECO:0007669"/>
    <property type="project" value="UniProtKB-KW"/>
</dbReference>
<dbReference type="SUPFAM" id="SSF53474">
    <property type="entry name" value="alpha/beta-Hydrolases"/>
    <property type="match status" value="1"/>
</dbReference>
<dbReference type="EMBL" id="BAAAQK010000005">
    <property type="protein sequence ID" value="GAA1846669.1"/>
    <property type="molecule type" value="Genomic_DNA"/>
</dbReference>
<dbReference type="InterPro" id="IPR000073">
    <property type="entry name" value="AB_hydrolase_1"/>
</dbReference>
<evidence type="ECO:0000313" key="3">
    <source>
        <dbReference type="Proteomes" id="UP001500449"/>
    </source>
</evidence>
<gene>
    <name evidence="2" type="ORF">GCM10009836_27850</name>
</gene>
<evidence type="ECO:0000313" key="2">
    <source>
        <dbReference type="EMBL" id="GAA1846669.1"/>
    </source>
</evidence>
<proteinExistence type="predicted"/>
<keyword evidence="3" id="KW-1185">Reference proteome</keyword>
<dbReference type="RefSeq" id="WP_344416398.1">
    <property type="nucleotide sequence ID" value="NZ_BAAAQK010000005.1"/>
</dbReference>
<dbReference type="InterPro" id="IPR000639">
    <property type="entry name" value="Epox_hydrolase-like"/>
</dbReference>
<dbReference type="PANTHER" id="PTHR43798">
    <property type="entry name" value="MONOACYLGLYCEROL LIPASE"/>
    <property type="match status" value="1"/>
</dbReference>
<evidence type="ECO:0000259" key="1">
    <source>
        <dbReference type="Pfam" id="PF00561"/>
    </source>
</evidence>
<sequence length="281" mass="30774">MRIHGTRGGEGPPLLLLHGFPQSHVMWAPVARELAASHTVVATDLRGYGGSDRPPAGDDHAGYSFRAMAADQAEVMAELGFDRFAVVGHDRGARVTHRLALDHPSRVERLALLDILPTEYVYAHVDRVVATAYYHWFFYIQPAPMPERLLDADPIAYLHSLLGSWGTGLDSHPPEALAEYERAFADPQARHAMLEDYRAAASVDLEHDAAGELITARTLVLWGARGLVARNADLQGEDALAVWRRKAADGLAEGHEIPDAGHFLVEENLPATLSALRTFLT</sequence>
<feature type="domain" description="AB hydrolase-1" evidence="1">
    <location>
        <begin position="12"/>
        <end position="268"/>
    </location>
</feature>
<comment type="caution">
    <text evidence="2">The sequence shown here is derived from an EMBL/GenBank/DDBJ whole genome shotgun (WGS) entry which is preliminary data.</text>
</comment>
<name>A0ABN2N0V2_9PSEU</name>
<organism evidence="2 3">
    <name type="scientific">Pseudonocardia ailaonensis</name>
    <dbReference type="NCBI Taxonomy" id="367279"/>
    <lineage>
        <taxon>Bacteria</taxon>
        <taxon>Bacillati</taxon>
        <taxon>Actinomycetota</taxon>
        <taxon>Actinomycetes</taxon>
        <taxon>Pseudonocardiales</taxon>
        <taxon>Pseudonocardiaceae</taxon>
        <taxon>Pseudonocardia</taxon>
    </lineage>
</organism>
<dbReference type="InterPro" id="IPR050266">
    <property type="entry name" value="AB_hydrolase_sf"/>
</dbReference>
<protein>
    <submittedName>
        <fullName evidence="2">Alpha/beta hydrolase</fullName>
    </submittedName>
</protein>
<dbReference type="PRINTS" id="PR00412">
    <property type="entry name" value="EPOXHYDRLASE"/>
</dbReference>
<dbReference type="Gene3D" id="3.40.50.1820">
    <property type="entry name" value="alpha/beta hydrolase"/>
    <property type="match status" value="1"/>
</dbReference>
<dbReference type="InterPro" id="IPR029058">
    <property type="entry name" value="AB_hydrolase_fold"/>
</dbReference>
<dbReference type="Pfam" id="PF00561">
    <property type="entry name" value="Abhydrolase_1"/>
    <property type="match status" value="1"/>
</dbReference>
<reference evidence="2 3" key="1">
    <citation type="journal article" date="2019" name="Int. J. Syst. Evol. Microbiol.">
        <title>The Global Catalogue of Microorganisms (GCM) 10K type strain sequencing project: providing services to taxonomists for standard genome sequencing and annotation.</title>
        <authorList>
            <consortium name="The Broad Institute Genomics Platform"/>
            <consortium name="The Broad Institute Genome Sequencing Center for Infectious Disease"/>
            <person name="Wu L."/>
            <person name="Ma J."/>
        </authorList>
    </citation>
    <scope>NUCLEOTIDE SEQUENCE [LARGE SCALE GENOMIC DNA]</scope>
    <source>
        <strain evidence="2 3">JCM 16009</strain>
    </source>
</reference>
<dbReference type="Proteomes" id="UP001500449">
    <property type="component" value="Unassembled WGS sequence"/>
</dbReference>
<dbReference type="PANTHER" id="PTHR43798:SF33">
    <property type="entry name" value="HYDROLASE, PUTATIVE (AFU_ORTHOLOGUE AFUA_2G14860)-RELATED"/>
    <property type="match status" value="1"/>
</dbReference>